<dbReference type="GO" id="GO:0016788">
    <property type="term" value="F:hydrolase activity, acting on ester bonds"/>
    <property type="evidence" value="ECO:0007669"/>
    <property type="project" value="UniProtKB-ARBA"/>
</dbReference>
<name>A0A518A1N2_9PLAN</name>
<organism evidence="2 3">
    <name type="scientific">Gimesia panareensis</name>
    <dbReference type="NCBI Taxonomy" id="2527978"/>
    <lineage>
        <taxon>Bacteria</taxon>
        <taxon>Pseudomonadati</taxon>
        <taxon>Planctomycetota</taxon>
        <taxon>Planctomycetia</taxon>
        <taxon>Planctomycetales</taxon>
        <taxon>Planctomycetaceae</taxon>
        <taxon>Gimesia</taxon>
    </lineage>
</organism>
<accession>A0A518A1N2</accession>
<dbReference type="CDD" id="cd00229">
    <property type="entry name" value="SGNH_hydrolase"/>
    <property type="match status" value="1"/>
</dbReference>
<gene>
    <name evidence="2" type="ORF">Enr10x_09880</name>
</gene>
<sequence length="209" mass="22736">MNHVVLLGDSILDNGAYVAGGSPVIELLRARLPREWRASILATDGSFLNNVSRQLHDVPGDATHLIVSAGGNDALEYTPMVNSPNPDSEELLAEFVGAQYLFRNHYQSMLEALAKVQLPVVTCTIYDAVPGLNPIEKMALSLFNDVIVREAARVRVPVLDLRLVCTESVDYAEISPIEPSEKGGAKIARALQQILLGHDFSRGETVIYG</sequence>
<dbReference type="AlphaFoldDB" id="A0A518A1N2"/>
<dbReference type="Proteomes" id="UP000315647">
    <property type="component" value="Chromosome"/>
</dbReference>
<dbReference type="EMBL" id="CP037421">
    <property type="protein sequence ID" value="QDT25691.1"/>
    <property type="molecule type" value="Genomic_DNA"/>
</dbReference>
<reference evidence="2 3" key="1">
    <citation type="submission" date="2019-03" db="EMBL/GenBank/DDBJ databases">
        <title>Deep-cultivation of Planctomycetes and their phenomic and genomic characterization uncovers novel biology.</title>
        <authorList>
            <person name="Wiegand S."/>
            <person name="Jogler M."/>
            <person name="Boedeker C."/>
            <person name="Pinto D."/>
            <person name="Vollmers J."/>
            <person name="Rivas-Marin E."/>
            <person name="Kohn T."/>
            <person name="Peeters S.H."/>
            <person name="Heuer A."/>
            <person name="Rast P."/>
            <person name="Oberbeckmann S."/>
            <person name="Bunk B."/>
            <person name="Jeske O."/>
            <person name="Meyerdierks A."/>
            <person name="Storesund J.E."/>
            <person name="Kallscheuer N."/>
            <person name="Luecker S."/>
            <person name="Lage O.M."/>
            <person name="Pohl T."/>
            <person name="Merkel B.J."/>
            <person name="Hornburger P."/>
            <person name="Mueller R.-W."/>
            <person name="Bruemmer F."/>
            <person name="Labrenz M."/>
            <person name="Spormann A.M."/>
            <person name="Op den Camp H."/>
            <person name="Overmann J."/>
            <person name="Amann R."/>
            <person name="Jetten M.S.M."/>
            <person name="Mascher T."/>
            <person name="Medema M.H."/>
            <person name="Devos D.P."/>
            <person name="Kaster A.-K."/>
            <person name="Ovreas L."/>
            <person name="Rohde M."/>
            <person name="Galperin M.Y."/>
            <person name="Jogler C."/>
        </authorList>
    </citation>
    <scope>NUCLEOTIDE SEQUENCE [LARGE SCALE GENOMIC DNA]</scope>
    <source>
        <strain evidence="2 3">Enr10</strain>
    </source>
</reference>
<dbReference type="InterPro" id="IPR013830">
    <property type="entry name" value="SGNH_hydro"/>
</dbReference>
<dbReference type="RefSeq" id="WP_145104491.1">
    <property type="nucleotide sequence ID" value="NZ_CP036277.1"/>
</dbReference>
<dbReference type="Pfam" id="PF13472">
    <property type="entry name" value="Lipase_GDSL_2"/>
    <property type="match status" value="1"/>
</dbReference>
<protein>
    <recommendedName>
        <fullName evidence="1">SGNH hydrolase-type esterase domain-containing protein</fullName>
    </recommendedName>
</protein>
<evidence type="ECO:0000259" key="1">
    <source>
        <dbReference type="Pfam" id="PF13472"/>
    </source>
</evidence>
<proteinExistence type="predicted"/>
<keyword evidence="3" id="KW-1185">Reference proteome</keyword>
<dbReference type="InterPro" id="IPR036514">
    <property type="entry name" value="SGNH_hydro_sf"/>
</dbReference>
<evidence type="ECO:0000313" key="3">
    <source>
        <dbReference type="Proteomes" id="UP000315647"/>
    </source>
</evidence>
<accession>A0A517Q227</accession>
<feature type="domain" description="SGNH hydrolase-type esterase" evidence="1">
    <location>
        <begin position="6"/>
        <end position="168"/>
    </location>
</feature>
<dbReference type="SUPFAM" id="SSF52266">
    <property type="entry name" value="SGNH hydrolase"/>
    <property type="match status" value="1"/>
</dbReference>
<dbReference type="Gene3D" id="3.40.50.1110">
    <property type="entry name" value="SGNH hydrolase"/>
    <property type="match status" value="1"/>
</dbReference>
<evidence type="ECO:0000313" key="2">
    <source>
        <dbReference type="EMBL" id="QDT25691.1"/>
    </source>
</evidence>